<dbReference type="AlphaFoldDB" id="A0A5B2TP32"/>
<accession>A0A5B2TP32</accession>
<gene>
    <name evidence="1" type="ORF">F0361_17755</name>
    <name evidence="2" type="ORF">V1H85_16140</name>
</gene>
<evidence type="ECO:0000313" key="1">
    <source>
        <dbReference type="EMBL" id="KAA2216029.1"/>
    </source>
</evidence>
<dbReference type="RefSeq" id="WP_154920746.1">
    <property type="nucleotide sequence ID" value="NZ_JAZDDF010000010.1"/>
</dbReference>
<organism evidence="1 3">
    <name type="scientific">Maribacter flavus</name>
    <dbReference type="NCBI Taxonomy" id="1658664"/>
    <lineage>
        <taxon>Bacteria</taxon>
        <taxon>Pseudomonadati</taxon>
        <taxon>Bacteroidota</taxon>
        <taxon>Flavobacteriia</taxon>
        <taxon>Flavobacteriales</taxon>
        <taxon>Flavobacteriaceae</taxon>
        <taxon>Maribacter</taxon>
    </lineage>
</organism>
<dbReference type="EMBL" id="JAZDDF010000010">
    <property type="protein sequence ID" value="MEE1973994.1"/>
    <property type="molecule type" value="Genomic_DNA"/>
</dbReference>
<evidence type="ECO:0000313" key="3">
    <source>
        <dbReference type="Proteomes" id="UP000323188"/>
    </source>
</evidence>
<evidence type="ECO:0000313" key="4">
    <source>
        <dbReference type="Proteomes" id="UP001343698"/>
    </source>
</evidence>
<evidence type="ECO:0000313" key="2">
    <source>
        <dbReference type="EMBL" id="MEE1973994.1"/>
    </source>
</evidence>
<reference evidence="1 3" key="1">
    <citation type="submission" date="2019-09" db="EMBL/GenBank/DDBJ databases">
        <authorList>
            <person name="Khan S.A."/>
            <person name="Jeon C.O."/>
            <person name="Chun B.H."/>
            <person name="Jeong S.E."/>
        </authorList>
    </citation>
    <scope>NUCLEOTIDE SEQUENCE [LARGE SCALE GENOMIC DNA]</scope>
    <source>
        <strain evidence="1 3">KCTC 42508</strain>
    </source>
</reference>
<dbReference type="Proteomes" id="UP001343698">
    <property type="component" value="Unassembled WGS sequence"/>
</dbReference>
<dbReference type="Proteomes" id="UP000323188">
    <property type="component" value="Unassembled WGS sequence"/>
</dbReference>
<keyword evidence="4" id="KW-1185">Reference proteome</keyword>
<name>A0A5B2TP32_9FLAO</name>
<sequence>MREDLLHYIWNFKKYPQQGLRTTNGDNLSIINTGSHNHLHGPDFFNAQVRIGDQLWAGNVEIHVNASDWYAHHHEKDSNYDNVILHVVWNDDVSVYRKDGTEIPTLELKNRIDSHLLETYRELMKANSGKFINCEKNIAEIPEFDFNNWLERMFLERLEEKSKVIEKLLQTFKNDWEKVLFTLLLKNFGSKINGDAFFQLGKNLNFSKVRHLLGKPLELESLLFGMAGLLESEEGLDYYYKELQGSYRFLSAKYELGNIPISNVSFFKLRPPNFPTIRLSQFAMLYASSHNLFRDLIHGPEMELYGLFKVKASSYWDTHYNFGKESQKSPKTISKSFVDLLIINTIIPLRFCYFRQKGNYNSDSLLSIMQDLGEEKNSIIENFKLLGVRVGTAFKSQALLQLYTNYCTKNKCLDCAVGNRLLNLKS</sequence>
<dbReference type="InterPro" id="IPR021272">
    <property type="entry name" value="DUF2851"/>
</dbReference>
<dbReference type="EMBL" id="VUOE01000003">
    <property type="protein sequence ID" value="KAA2216029.1"/>
    <property type="molecule type" value="Genomic_DNA"/>
</dbReference>
<proteinExistence type="predicted"/>
<comment type="caution">
    <text evidence="1">The sequence shown here is derived from an EMBL/GenBank/DDBJ whole genome shotgun (WGS) entry which is preliminary data.</text>
</comment>
<dbReference type="Pfam" id="PF11013">
    <property type="entry name" value="DUF2851"/>
    <property type="match status" value="1"/>
</dbReference>
<reference evidence="2 4" key="2">
    <citation type="submission" date="2024-01" db="EMBL/GenBank/DDBJ databases">
        <title>Maribacter spp. originated from different algae showed divergent polysaccharides utilization ability.</title>
        <authorList>
            <person name="Wang H."/>
            <person name="Wu Y."/>
        </authorList>
    </citation>
    <scope>NUCLEOTIDE SEQUENCE [LARGE SCALE GENOMIC DNA]</scope>
    <source>
        <strain evidence="2 4">KPT27_14</strain>
    </source>
</reference>
<protein>
    <submittedName>
        <fullName evidence="1">DUF2851 family protein</fullName>
    </submittedName>
</protein>